<keyword evidence="3" id="KW-1185">Reference proteome</keyword>
<dbReference type="Gene3D" id="3.90.190.10">
    <property type="entry name" value="Protein tyrosine phosphatase superfamily"/>
    <property type="match status" value="1"/>
</dbReference>
<dbReference type="InterPro" id="IPR051484">
    <property type="entry name" value="Tensin_PTEN_phosphatase"/>
</dbReference>
<dbReference type="GO" id="GO:0004725">
    <property type="term" value="F:protein tyrosine phosphatase activity"/>
    <property type="evidence" value="ECO:0007669"/>
    <property type="project" value="TreeGrafter"/>
</dbReference>
<evidence type="ECO:0000313" key="3">
    <source>
        <dbReference type="Proteomes" id="UP000694415"/>
    </source>
</evidence>
<dbReference type="PANTHER" id="PTHR45734">
    <property type="entry name" value="TENSIN"/>
    <property type="match status" value="1"/>
</dbReference>
<dbReference type="Proteomes" id="UP000694415">
    <property type="component" value="Unplaced"/>
</dbReference>
<dbReference type="AlphaFoldDB" id="A0A8C6IEY0"/>
<dbReference type="Ensembl" id="ENSMSIT00000045658.1">
    <property type="protein sequence ID" value="ENSMSIP00000036257.1"/>
    <property type="gene ID" value="ENSMSIG00000030169.1"/>
</dbReference>
<name>A0A8C6IEY0_MUSSI</name>
<accession>A0A8C6IEY0</accession>
<organism evidence="2 3">
    <name type="scientific">Mus spicilegus</name>
    <name type="common">Mound-building mouse</name>
    <dbReference type="NCBI Taxonomy" id="10103"/>
    <lineage>
        <taxon>Eukaryota</taxon>
        <taxon>Metazoa</taxon>
        <taxon>Chordata</taxon>
        <taxon>Craniata</taxon>
        <taxon>Vertebrata</taxon>
        <taxon>Euteleostomi</taxon>
        <taxon>Mammalia</taxon>
        <taxon>Eutheria</taxon>
        <taxon>Euarchontoglires</taxon>
        <taxon>Glires</taxon>
        <taxon>Rodentia</taxon>
        <taxon>Myomorpha</taxon>
        <taxon>Muroidea</taxon>
        <taxon>Muridae</taxon>
        <taxon>Murinae</taxon>
        <taxon>Mus</taxon>
        <taxon>Mus</taxon>
    </lineage>
</organism>
<sequence>VPGAPSVQGVVPGPQASLGESFSLDPLMERRWDLDLTYVTERILAAAFPARPDEQRHRGHLRELAHVLQSKHRDKYLLFNLSEKRHDLTRLNPKVQDFGWPELHAPPLDKLCSICKAMETWLSADPQHVVVLYCKGSKGKLGVIVSAYMHYSKISAGADQVLATLTMRKFCEDKVWGRADSPVQAAHLNPTVHGSRARPCARFWEIRTNKIRFSWHLYVIRVEGKKPCVNRLDRSGWR</sequence>
<dbReference type="GeneTree" id="ENSGT00940000161535"/>
<dbReference type="SUPFAM" id="SSF52799">
    <property type="entry name" value="(Phosphotyrosine protein) phosphatases II"/>
    <property type="match status" value="1"/>
</dbReference>
<feature type="domain" description="Phosphatase tensin-type" evidence="1">
    <location>
        <begin position="25"/>
        <end position="210"/>
    </location>
</feature>
<evidence type="ECO:0000259" key="1">
    <source>
        <dbReference type="PROSITE" id="PS51181"/>
    </source>
</evidence>
<evidence type="ECO:0000313" key="2">
    <source>
        <dbReference type="Ensembl" id="ENSMSIP00000036257.1"/>
    </source>
</evidence>
<reference evidence="2" key="1">
    <citation type="submission" date="2025-08" db="UniProtKB">
        <authorList>
            <consortium name="Ensembl"/>
        </authorList>
    </citation>
    <scope>IDENTIFICATION</scope>
</reference>
<proteinExistence type="predicted"/>
<dbReference type="GO" id="GO:0005925">
    <property type="term" value="C:focal adhesion"/>
    <property type="evidence" value="ECO:0007669"/>
    <property type="project" value="TreeGrafter"/>
</dbReference>
<dbReference type="PROSITE" id="PS51181">
    <property type="entry name" value="PPASE_TENSIN"/>
    <property type="match status" value="1"/>
</dbReference>
<dbReference type="InterPro" id="IPR029021">
    <property type="entry name" value="Prot-tyrosine_phosphatase-like"/>
</dbReference>
<reference evidence="2" key="2">
    <citation type="submission" date="2025-09" db="UniProtKB">
        <authorList>
            <consortium name="Ensembl"/>
        </authorList>
    </citation>
    <scope>IDENTIFICATION</scope>
</reference>
<dbReference type="InterPro" id="IPR029023">
    <property type="entry name" value="Tensin_phosphatase"/>
</dbReference>
<protein>
    <recommendedName>
        <fullName evidence="1">Phosphatase tensin-type domain-containing protein</fullName>
    </recommendedName>
</protein>
<dbReference type="PANTHER" id="PTHR45734:SF1">
    <property type="entry name" value="TENSIN-2"/>
    <property type="match status" value="1"/>
</dbReference>